<proteinExistence type="predicted"/>
<dbReference type="Proteomes" id="UP000256297">
    <property type="component" value="Plasmid CBM2589_p"/>
</dbReference>
<dbReference type="Proteomes" id="UP000257016">
    <property type="component" value="Unassembled WGS sequence"/>
</dbReference>
<evidence type="ECO:0000313" key="1">
    <source>
        <dbReference type="EMBL" id="SOY76704.1"/>
    </source>
</evidence>
<name>A0A375DAJ9_9BURK</name>
<reference evidence="5 6" key="1">
    <citation type="submission" date="2018-01" db="EMBL/GenBank/DDBJ databases">
        <authorList>
            <person name="Clerissi C."/>
        </authorList>
    </citation>
    <scope>NUCLEOTIDE SEQUENCE [LARGE SCALE GENOMIC DNA]</scope>
    <source>
        <strain evidence="2">Cupriavidus taiwanensis LMG 19430</strain>
        <strain evidence="1">Cupriavidus taiwanensis STM 3521</strain>
        <strain evidence="3">Cupriavidus taiwanensis STM 6021</strain>
        <strain evidence="4">Cupriavidus taiwanensis SWF 66322</strain>
        <plasmid evidence="6">cbm2594_p</plasmid>
        <plasmid evidence="5">cbm2636p</plasmid>
        <plasmid evidence="4">CBM2636p</plasmid>
    </source>
</reference>
<gene>
    <name evidence="2" type="ORF">CBM2586_P310005</name>
    <name evidence="1" type="ORF">CBM2589_P310004</name>
    <name evidence="3" type="ORF">CBM2594_P240006</name>
    <name evidence="4" type="ORF">CBM2636_P20302</name>
</gene>
<geneLocation type="plasmid" evidence="5">
    <name>cbm2636p</name>
</geneLocation>
<geneLocation type="plasmid" evidence="6">
    <name>cbm2594_p</name>
</geneLocation>
<evidence type="ECO:0000313" key="6">
    <source>
        <dbReference type="Proteomes" id="UP000257139"/>
    </source>
</evidence>
<geneLocation type="plasmid" evidence="4">
    <name>CBM2636p</name>
</geneLocation>
<dbReference type="Proteomes" id="UP000257139">
    <property type="component" value="Plasmid CBM2594_p"/>
</dbReference>
<dbReference type="EMBL" id="OFSP01000064">
    <property type="protein sequence ID" value="SOY76704.1"/>
    <property type="molecule type" value="Genomic_DNA"/>
</dbReference>
<organism evidence="3 6">
    <name type="scientific">Cupriavidus taiwanensis</name>
    <dbReference type="NCBI Taxonomy" id="164546"/>
    <lineage>
        <taxon>Bacteria</taxon>
        <taxon>Pseudomonadati</taxon>
        <taxon>Pseudomonadota</taxon>
        <taxon>Betaproteobacteria</taxon>
        <taxon>Burkholderiales</taxon>
        <taxon>Burkholderiaceae</taxon>
        <taxon>Cupriavidus</taxon>
    </lineage>
</organism>
<sequence length="25" mass="2785">MPIETDDSQCPRNALPVYDEMAFAA</sequence>
<dbReference type="EMBL" id="OFSN01000052">
    <property type="protein sequence ID" value="SOY77917.1"/>
    <property type="molecule type" value="Genomic_DNA"/>
</dbReference>
<accession>A0A375DAJ9</accession>
<dbReference type="EMBL" id="LT984815">
    <property type="protein sequence ID" value="SPD69615.1"/>
    <property type="molecule type" value="Genomic_DNA"/>
</dbReference>
<protein>
    <submittedName>
        <fullName evidence="3">Uncharacterized protein</fullName>
    </submittedName>
</protein>
<evidence type="ECO:0000313" key="3">
    <source>
        <dbReference type="EMBL" id="SPC25261.1"/>
    </source>
</evidence>
<dbReference type="EMBL" id="OGUU01000030">
    <property type="protein sequence ID" value="SPC25261.1"/>
    <property type="molecule type" value="Genomic_DNA"/>
</dbReference>
<evidence type="ECO:0000313" key="4">
    <source>
        <dbReference type="EMBL" id="SPD69615.1"/>
    </source>
</evidence>
<keyword evidence="4" id="KW-0614">Plasmid</keyword>
<dbReference type="AlphaFoldDB" id="A0A375DAJ9"/>
<evidence type="ECO:0000313" key="2">
    <source>
        <dbReference type="EMBL" id="SOY77917.1"/>
    </source>
</evidence>
<dbReference type="Proteomes" id="UP000254259">
    <property type="component" value="Plasmid CBM2636p"/>
</dbReference>
<evidence type="ECO:0000313" key="5">
    <source>
        <dbReference type="Proteomes" id="UP000254259"/>
    </source>
</evidence>